<keyword evidence="6 8" id="KW-0472">Membrane</keyword>
<gene>
    <name evidence="9" type="ORF">IFM53868_05160</name>
</gene>
<evidence type="ECO:0000313" key="9">
    <source>
        <dbReference type="EMBL" id="GFF87478.1"/>
    </source>
</evidence>
<accession>A0ABQ1ASY1</accession>
<dbReference type="PANTHER" id="PTHR35042:SF3">
    <property type="entry name" value="ANTHRONE OXYGENASE-RELATED"/>
    <property type="match status" value="1"/>
</dbReference>
<dbReference type="Pfam" id="PF08592">
    <property type="entry name" value="Anthrone_oxy"/>
    <property type="match status" value="1"/>
</dbReference>
<evidence type="ECO:0000256" key="5">
    <source>
        <dbReference type="ARBA" id="ARBA00023033"/>
    </source>
</evidence>
<evidence type="ECO:0008006" key="11">
    <source>
        <dbReference type="Google" id="ProtNLM"/>
    </source>
</evidence>
<proteinExistence type="inferred from homology"/>
<keyword evidence="10" id="KW-1185">Reference proteome</keyword>
<keyword evidence="3 8" id="KW-1133">Transmembrane helix</keyword>
<reference evidence="9 10" key="1">
    <citation type="submission" date="2020-01" db="EMBL/GenBank/DDBJ databases">
        <title>Draft genome sequence of Aspergillus udagawae IFM 53868.</title>
        <authorList>
            <person name="Takahashi H."/>
            <person name="Yaguchi T."/>
        </authorList>
    </citation>
    <scope>NUCLEOTIDE SEQUENCE [LARGE SCALE GENOMIC DNA]</scope>
    <source>
        <strain evidence="9 10">IFM 53868</strain>
    </source>
</reference>
<dbReference type="InterPro" id="IPR013901">
    <property type="entry name" value="Anthrone_oxy"/>
</dbReference>
<evidence type="ECO:0000256" key="4">
    <source>
        <dbReference type="ARBA" id="ARBA00023002"/>
    </source>
</evidence>
<evidence type="ECO:0000256" key="7">
    <source>
        <dbReference type="ARBA" id="ARBA00034313"/>
    </source>
</evidence>
<evidence type="ECO:0000256" key="2">
    <source>
        <dbReference type="ARBA" id="ARBA00022692"/>
    </source>
</evidence>
<evidence type="ECO:0000256" key="3">
    <source>
        <dbReference type="ARBA" id="ARBA00022989"/>
    </source>
</evidence>
<feature type="transmembrane region" description="Helical" evidence="8">
    <location>
        <begin position="12"/>
        <end position="37"/>
    </location>
</feature>
<comment type="similarity">
    <text evidence="7">Belongs to the anthrone oxygenase family.</text>
</comment>
<sequence>MPLDVSSQVITQAAAVITGAFLSGIMMGLSLIDIPVVLDTATQSSDLLQHFVRLYDIGHKMMPSLAITTCLLYGHAMTRARAAGRSGLPHMIAAVTTISMVPFTWLVMAPTNNALFQMHSAPAAPNLGEAQQLLVRWAKLHAVRSLFPLAGAVLGFRQVLREEGFRHEG</sequence>
<comment type="caution">
    <text evidence="9">The sequence shown here is derived from an EMBL/GenBank/DDBJ whole genome shotgun (WGS) entry which is preliminary data.</text>
</comment>
<evidence type="ECO:0000313" key="10">
    <source>
        <dbReference type="Proteomes" id="UP000465266"/>
    </source>
</evidence>
<organism evidence="9 10">
    <name type="scientific">Aspergillus udagawae</name>
    <dbReference type="NCBI Taxonomy" id="91492"/>
    <lineage>
        <taxon>Eukaryota</taxon>
        <taxon>Fungi</taxon>
        <taxon>Dikarya</taxon>
        <taxon>Ascomycota</taxon>
        <taxon>Pezizomycotina</taxon>
        <taxon>Eurotiomycetes</taxon>
        <taxon>Eurotiomycetidae</taxon>
        <taxon>Eurotiales</taxon>
        <taxon>Aspergillaceae</taxon>
        <taxon>Aspergillus</taxon>
        <taxon>Aspergillus subgen. Fumigati</taxon>
    </lineage>
</organism>
<dbReference type="Proteomes" id="UP000465266">
    <property type="component" value="Unassembled WGS sequence"/>
</dbReference>
<dbReference type="PANTHER" id="PTHR35042">
    <property type="entry name" value="ANTHRONE OXYGENASE ENCC"/>
    <property type="match status" value="1"/>
</dbReference>
<keyword evidence="2 8" id="KW-0812">Transmembrane</keyword>
<comment type="subcellular location">
    <subcellularLocation>
        <location evidence="1">Membrane</location>
        <topology evidence="1">Multi-pass membrane protein</topology>
    </subcellularLocation>
</comment>
<protein>
    <recommendedName>
        <fullName evidence="11">Noranthrone monooxygenase</fullName>
    </recommendedName>
</protein>
<dbReference type="EMBL" id="BLKG01000050">
    <property type="protein sequence ID" value="GFF87478.1"/>
    <property type="molecule type" value="Genomic_DNA"/>
</dbReference>
<evidence type="ECO:0000256" key="8">
    <source>
        <dbReference type="SAM" id="Phobius"/>
    </source>
</evidence>
<keyword evidence="4" id="KW-0560">Oxidoreductase</keyword>
<evidence type="ECO:0000256" key="6">
    <source>
        <dbReference type="ARBA" id="ARBA00023136"/>
    </source>
</evidence>
<name>A0ABQ1ASY1_9EURO</name>
<keyword evidence="5" id="KW-0503">Monooxygenase</keyword>
<evidence type="ECO:0000256" key="1">
    <source>
        <dbReference type="ARBA" id="ARBA00004141"/>
    </source>
</evidence>
<feature type="transmembrane region" description="Helical" evidence="8">
    <location>
        <begin position="88"/>
        <end position="108"/>
    </location>
</feature>